<keyword evidence="5" id="KW-1185">Reference proteome</keyword>
<evidence type="ECO:0000313" key="5">
    <source>
        <dbReference type="Proteomes" id="UP001365542"/>
    </source>
</evidence>
<feature type="region of interest" description="Disordered" evidence="2">
    <location>
        <begin position="1"/>
        <end position="61"/>
    </location>
</feature>
<dbReference type="Proteomes" id="UP001365542">
    <property type="component" value="Unassembled WGS sequence"/>
</dbReference>
<feature type="compositionally biased region" description="Polar residues" evidence="2">
    <location>
        <begin position="22"/>
        <end position="38"/>
    </location>
</feature>
<accession>A0AAV9XKA4</accession>
<evidence type="ECO:0000256" key="3">
    <source>
        <dbReference type="SAM" id="Phobius"/>
    </source>
</evidence>
<comment type="caution">
    <text evidence="4">The sequence shown here is derived from an EMBL/GenBank/DDBJ whole genome shotgun (WGS) entry which is preliminary data.</text>
</comment>
<gene>
    <name evidence="4" type="ORF">TWF694_006507</name>
</gene>
<dbReference type="EMBL" id="JAVHJO010000002">
    <property type="protein sequence ID" value="KAK6542559.1"/>
    <property type="molecule type" value="Genomic_DNA"/>
</dbReference>
<name>A0AAV9XKA4_9PEZI</name>
<keyword evidence="3" id="KW-0812">Transmembrane</keyword>
<protein>
    <recommendedName>
        <fullName evidence="6">Transmembrane protein</fullName>
    </recommendedName>
</protein>
<evidence type="ECO:0000313" key="4">
    <source>
        <dbReference type="EMBL" id="KAK6542559.1"/>
    </source>
</evidence>
<organism evidence="4 5">
    <name type="scientific">Orbilia ellipsospora</name>
    <dbReference type="NCBI Taxonomy" id="2528407"/>
    <lineage>
        <taxon>Eukaryota</taxon>
        <taxon>Fungi</taxon>
        <taxon>Dikarya</taxon>
        <taxon>Ascomycota</taxon>
        <taxon>Pezizomycotina</taxon>
        <taxon>Orbiliomycetes</taxon>
        <taxon>Orbiliales</taxon>
        <taxon>Orbiliaceae</taxon>
        <taxon>Orbilia</taxon>
    </lineage>
</organism>
<feature type="region of interest" description="Disordered" evidence="2">
    <location>
        <begin position="237"/>
        <end position="280"/>
    </location>
</feature>
<keyword evidence="3" id="KW-0472">Membrane</keyword>
<feature type="compositionally biased region" description="Low complexity" evidence="2">
    <location>
        <begin position="238"/>
        <end position="280"/>
    </location>
</feature>
<sequence length="280" mass="29895">MAPTVQHTYGPRGSMPSYSGAGVTQSPIGGSPSDQAGSSVPEGPAPPYMSPTGSQPAFGGIVSPQTPVPVYAPHVQIESPELVARRELSEVNSRIHTQTTILNHRLNEPGEINSETIEQLQEEIRRLEIRRDALTQHLQDLQDPNSYAYTQANAMNPNTPLMYAHGPAVESGLNNLPWRTVVALAATSNQSTGYTPAKPTTARGWRNHPACKYLYVFVFAGVILIACVIFASYHHSSSKTTPTSTPTPTPTLLASSTTTSTPTSTSTSITTSASPTTTIR</sequence>
<feature type="transmembrane region" description="Helical" evidence="3">
    <location>
        <begin position="213"/>
        <end position="233"/>
    </location>
</feature>
<evidence type="ECO:0008006" key="6">
    <source>
        <dbReference type="Google" id="ProtNLM"/>
    </source>
</evidence>
<reference evidence="4 5" key="1">
    <citation type="submission" date="2019-10" db="EMBL/GenBank/DDBJ databases">
        <authorList>
            <person name="Palmer J.M."/>
        </authorList>
    </citation>
    <scope>NUCLEOTIDE SEQUENCE [LARGE SCALE GENOMIC DNA]</scope>
    <source>
        <strain evidence="4 5">TWF694</strain>
    </source>
</reference>
<evidence type="ECO:0000256" key="1">
    <source>
        <dbReference type="SAM" id="Coils"/>
    </source>
</evidence>
<proteinExistence type="predicted"/>
<keyword evidence="1" id="KW-0175">Coiled coil</keyword>
<feature type="coiled-coil region" evidence="1">
    <location>
        <begin position="110"/>
        <end position="137"/>
    </location>
</feature>
<evidence type="ECO:0000256" key="2">
    <source>
        <dbReference type="SAM" id="MobiDB-lite"/>
    </source>
</evidence>
<keyword evidence="3" id="KW-1133">Transmembrane helix</keyword>
<dbReference type="AlphaFoldDB" id="A0AAV9XKA4"/>